<dbReference type="AlphaFoldDB" id="A0A4R7PAD6"/>
<feature type="compositionally biased region" description="Polar residues" evidence="1">
    <location>
        <begin position="59"/>
        <end position="68"/>
    </location>
</feature>
<name>A0A4R7PAD6_9GAMM</name>
<evidence type="ECO:0000313" key="3">
    <source>
        <dbReference type="Proteomes" id="UP000295341"/>
    </source>
</evidence>
<evidence type="ECO:0000256" key="1">
    <source>
        <dbReference type="SAM" id="MobiDB-lite"/>
    </source>
</evidence>
<reference evidence="2 3" key="1">
    <citation type="submission" date="2019-03" db="EMBL/GenBank/DDBJ databases">
        <title>Genomic Encyclopedia of Type Strains, Phase IV (KMG-IV): sequencing the most valuable type-strain genomes for metagenomic binning, comparative biology and taxonomic classification.</title>
        <authorList>
            <person name="Goeker M."/>
        </authorList>
    </citation>
    <scope>NUCLEOTIDE SEQUENCE [LARGE SCALE GENOMIC DNA]</scope>
    <source>
        <strain evidence="2 3">DSM 26377</strain>
    </source>
</reference>
<dbReference type="EMBL" id="SOBT01000008">
    <property type="protein sequence ID" value="TDU31003.1"/>
    <property type="molecule type" value="Genomic_DNA"/>
</dbReference>
<gene>
    <name evidence="2" type="ORF">DFR24_0361</name>
</gene>
<comment type="caution">
    <text evidence="2">The sequence shown here is derived from an EMBL/GenBank/DDBJ whole genome shotgun (WGS) entry which is preliminary data.</text>
</comment>
<feature type="region of interest" description="Disordered" evidence="1">
    <location>
        <begin position="59"/>
        <end position="80"/>
    </location>
</feature>
<keyword evidence="3" id="KW-1185">Reference proteome</keyword>
<accession>A0A4R7PAD6</accession>
<proteinExistence type="predicted"/>
<dbReference type="Proteomes" id="UP000295341">
    <property type="component" value="Unassembled WGS sequence"/>
</dbReference>
<evidence type="ECO:0000313" key="2">
    <source>
        <dbReference type="EMBL" id="TDU31003.1"/>
    </source>
</evidence>
<protein>
    <submittedName>
        <fullName evidence="2">Uncharacterized protein</fullName>
    </submittedName>
</protein>
<organism evidence="2 3">
    <name type="scientific">Panacagrimonas perspica</name>
    <dbReference type="NCBI Taxonomy" id="381431"/>
    <lineage>
        <taxon>Bacteria</taxon>
        <taxon>Pseudomonadati</taxon>
        <taxon>Pseudomonadota</taxon>
        <taxon>Gammaproteobacteria</taxon>
        <taxon>Nevskiales</taxon>
        <taxon>Nevskiaceae</taxon>
        <taxon>Panacagrimonas</taxon>
    </lineage>
</organism>
<sequence>MAGLHSGHVNAPFELDSSLHIAARLCGATSAGASWHFPIINKNDNVHAYRHRVHSQITGGSTTVTPLSEETAAATPMEGP</sequence>